<keyword evidence="3" id="KW-1185">Reference proteome</keyword>
<dbReference type="InterPro" id="IPR050177">
    <property type="entry name" value="Lipid_A_modif_metabolic_enz"/>
</dbReference>
<dbReference type="InterPro" id="IPR001509">
    <property type="entry name" value="Epimerase_deHydtase"/>
</dbReference>
<protein>
    <recommendedName>
        <fullName evidence="1">NAD-dependent epimerase/dehydratase domain-containing protein</fullName>
    </recommendedName>
</protein>
<evidence type="ECO:0000259" key="1">
    <source>
        <dbReference type="Pfam" id="PF01370"/>
    </source>
</evidence>
<dbReference type="Gene3D" id="3.40.50.720">
    <property type="entry name" value="NAD(P)-binding Rossmann-like Domain"/>
    <property type="match status" value="1"/>
</dbReference>
<dbReference type="Proteomes" id="UP000287352">
    <property type="component" value="Unassembled WGS sequence"/>
</dbReference>
<name>A0A401ZWB4_9CHLR</name>
<dbReference type="Pfam" id="PF01370">
    <property type="entry name" value="Epimerase"/>
    <property type="match status" value="1"/>
</dbReference>
<dbReference type="EMBL" id="BIFR01000001">
    <property type="protein sequence ID" value="GCE11147.1"/>
    <property type="molecule type" value="Genomic_DNA"/>
</dbReference>
<dbReference type="RefSeq" id="WP_126578809.1">
    <property type="nucleotide sequence ID" value="NZ_BIFR01000001.1"/>
</dbReference>
<gene>
    <name evidence="2" type="ORF">KTT_10060</name>
</gene>
<reference evidence="3" key="1">
    <citation type="submission" date="2018-12" db="EMBL/GenBank/DDBJ databases">
        <title>Tengunoibacter tsumagoiensis gen. nov., sp. nov., Dictyobacter kobayashii sp. nov., D. alpinus sp. nov., and D. joshuensis sp. nov. and description of Dictyobacteraceae fam. nov. within the order Ktedonobacterales isolated from Tengu-no-mugimeshi.</title>
        <authorList>
            <person name="Wang C.M."/>
            <person name="Zheng Y."/>
            <person name="Sakai Y."/>
            <person name="Toyoda A."/>
            <person name="Minakuchi Y."/>
            <person name="Abe K."/>
            <person name="Yokota A."/>
            <person name="Yabe S."/>
        </authorList>
    </citation>
    <scope>NUCLEOTIDE SEQUENCE [LARGE SCALE GENOMIC DNA]</scope>
    <source>
        <strain evidence="3">Uno3</strain>
    </source>
</reference>
<proteinExistence type="predicted"/>
<evidence type="ECO:0000313" key="3">
    <source>
        <dbReference type="Proteomes" id="UP000287352"/>
    </source>
</evidence>
<sequence length="328" mass="36480">MKFLVLGGTKFLGRHLVEAALARGHEVTLFHRGKTNPQLFPQVESIYGDRTTDLDRLAGRSWDAVLDTSGYVPRIVAATAHALANAAQHYTFISSVNAFAEDGLHNFDESFPPATMEDPTIEEVNGATYGPLKALCEQAVERAFPGRALIIRPGLIVGPADPTNRFSYWPRRMARGGQVLVPNYKEQPIQFIDVRDLAEWNIRLVEKQVTGLFIGVGPDYPLTLGSVLEQCQQVVNPQAELIWVEESFLEDEKVEPWSELPLWLPRSLGLDLSSARIDKALASGLTFRPLAATLRDTLAWEQLYPSDQGEHASLKPAREAELLARWQA</sequence>
<accession>A0A401ZWB4</accession>
<dbReference type="AlphaFoldDB" id="A0A401ZWB4"/>
<evidence type="ECO:0000313" key="2">
    <source>
        <dbReference type="EMBL" id="GCE11147.1"/>
    </source>
</evidence>
<dbReference type="InterPro" id="IPR036291">
    <property type="entry name" value="NAD(P)-bd_dom_sf"/>
</dbReference>
<dbReference type="PANTHER" id="PTHR43245:SF13">
    <property type="entry name" value="UDP-D-APIOSE_UDP-D-XYLOSE SYNTHASE 2"/>
    <property type="match status" value="1"/>
</dbReference>
<comment type="caution">
    <text evidence="2">The sequence shown here is derived from an EMBL/GenBank/DDBJ whole genome shotgun (WGS) entry which is preliminary data.</text>
</comment>
<dbReference type="PANTHER" id="PTHR43245">
    <property type="entry name" value="BIFUNCTIONAL POLYMYXIN RESISTANCE PROTEIN ARNA"/>
    <property type="match status" value="1"/>
</dbReference>
<feature type="domain" description="NAD-dependent epimerase/dehydratase" evidence="1">
    <location>
        <begin position="4"/>
        <end position="208"/>
    </location>
</feature>
<dbReference type="OrthoDB" id="9809586at2"/>
<dbReference type="SUPFAM" id="SSF51735">
    <property type="entry name" value="NAD(P)-binding Rossmann-fold domains"/>
    <property type="match status" value="1"/>
</dbReference>
<organism evidence="2 3">
    <name type="scientific">Tengunoibacter tsumagoiensis</name>
    <dbReference type="NCBI Taxonomy" id="2014871"/>
    <lineage>
        <taxon>Bacteria</taxon>
        <taxon>Bacillati</taxon>
        <taxon>Chloroflexota</taxon>
        <taxon>Ktedonobacteria</taxon>
        <taxon>Ktedonobacterales</taxon>
        <taxon>Dictyobacteraceae</taxon>
        <taxon>Tengunoibacter</taxon>
    </lineage>
</organism>